<dbReference type="InterPro" id="IPR045851">
    <property type="entry name" value="AMP-bd_C_sf"/>
</dbReference>
<reference evidence="6" key="1">
    <citation type="submission" date="2013-11" db="EMBL/GenBank/DDBJ databases">
        <authorList>
            <person name="Hoang H.T."/>
            <person name="Killian M.L."/>
            <person name="Madson D.M."/>
            <person name="Arruda P.H.E."/>
            <person name="Sun D."/>
            <person name="Schwartz K.J."/>
            <person name="Yoon K."/>
        </authorList>
    </citation>
    <scope>NUCLEOTIDE SEQUENCE [LARGE SCALE GENOMIC DNA]</scope>
    <source>
        <strain evidence="6">CDK2</strain>
    </source>
</reference>
<evidence type="ECO:0000313" key="5">
    <source>
        <dbReference type="EMBL" id="KPN29303.1"/>
    </source>
</evidence>
<dbReference type="SUPFAM" id="SSF56801">
    <property type="entry name" value="Acetyl-CoA synthetase-like"/>
    <property type="match status" value="1"/>
</dbReference>
<dbReference type="Pfam" id="PF13193">
    <property type="entry name" value="AMP-binding_C"/>
    <property type="match status" value="1"/>
</dbReference>
<sequence>MPGLEFKVIGDDGDEIEWDGEAFGELLVRGPWVTMEYFNSPAANEADFEGSWLRTGDIVTVDTDGYIEIVDRADDVIKSGGEWISSQELENAIMAHDDVSEAAVIGVPHERWQERPVAMVVAPEGTDRDKLSEELREMLREEYPKWWIPDGFEFIDEIPKTATGKFSKKDLRELYEGEESELLEEDAPADAAPEGED</sequence>
<dbReference type="STRING" id="699431.SY89_00016"/>
<dbReference type="PATRIC" id="fig|699431.3.peg.20"/>
<dbReference type="GO" id="GO:0043955">
    <property type="term" value="F:3-hydroxypropionyl-CoA synthetase activity"/>
    <property type="evidence" value="ECO:0007669"/>
    <property type="project" value="UniProtKB-EC"/>
</dbReference>
<evidence type="ECO:0000259" key="4">
    <source>
        <dbReference type="Pfam" id="PF13193"/>
    </source>
</evidence>
<dbReference type="PANTHER" id="PTHR43767">
    <property type="entry name" value="LONG-CHAIN-FATTY-ACID--COA LIGASE"/>
    <property type="match status" value="1"/>
</dbReference>
<dbReference type="Gene3D" id="2.30.38.10">
    <property type="entry name" value="Luciferase, Domain 3"/>
    <property type="match status" value="1"/>
</dbReference>
<comment type="caution">
    <text evidence="5">The sequence shown here is derived from an EMBL/GenBank/DDBJ whole genome shotgun (WGS) entry which is preliminary data.</text>
</comment>
<dbReference type="Gene3D" id="3.30.300.30">
    <property type="match status" value="1"/>
</dbReference>
<dbReference type="PANTHER" id="PTHR43767:SF11">
    <property type="entry name" value="MEDIUM-CHAIN-FATTY-ACID--COA LIGASE"/>
    <property type="match status" value="1"/>
</dbReference>
<evidence type="ECO:0000256" key="1">
    <source>
        <dbReference type="ARBA" id="ARBA00006432"/>
    </source>
</evidence>
<feature type="region of interest" description="Disordered" evidence="3">
    <location>
        <begin position="177"/>
        <end position="197"/>
    </location>
</feature>
<evidence type="ECO:0000256" key="2">
    <source>
        <dbReference type="ARBA" id="ARBA00022598"/>
    </source>
</evidence>
<comment type="similarity">
    <text evidence="1">Belongs to the ATP-dependent AMP-binding enzyme family.</text>
</comment>
<evidence type="ECO:0000256" key="3">
    <source>
        <dbReference type="SAM" id="MobiDB-lite"/>
    </source>
</evidence>
<proteinExistence type="inferred from homology"/>
<feature type="domain" description="AMP-binding enzyme C-terminal" evidence="4">
    <location>
        <begin position="88"/>
        <end position="165"/>
    </location>
</feature>
<dbReference type="FunFam" id="3.30.300.30:FF:000008">
    <property type="entry name" value="2,3-dihydroxybenzoate-AMP ligase"/>
    <property type="match status" value="1"/>
</dbReference>
<dbReference type="AlphaFoldDB" id="A0A0P7G7T8"/>
<accession>A0A0P7G7T8</accession>
<name>A0A0P7G7T8_9EURY</name>
<dbReference type="EC" id="6.2.1.36" evidence="5"/>
<keyword evidence="2 5" id="KW-0436">Ligase</keyword>
<evidence type="ECO:0000313" key="6">
    <source>
        <dbReference type="Proteomes" id="UP000050535"/>
    </source>
</evidence>
<organism evidence="5 6">
    <name type="scientific">Halolamina pelagica</name>
    <dbReference type="NCBI Taxonomy" id="699431"/>
    <lineage>
        <taxon>Archaea</taxon>
        <taxon>Methanobacteriati</taxon>
        <taxon>Methanobacteriota</taxon>
        <taxon>Stenosarchaea group</taxon>
        <taxon>Halobacteria</taxon>
        <taxon>Halobacteriales</taxon>
        <taxon>Haloferacaceae</taxon>
    </lineage>
</organism>
<dbReference type="Proteomes" id="UP000050535">
    <property type="component" value="Unassembled WGS sequence"/>
</dbReference>
<dbReference type="InterPro" id="IPR050237">
    <property type="entry name" value="ATP-dep_AMP-bd_enzyme"/>
</dbReference>
<dbReference type="EMBL" id="LGUC01000001">
    <property type="protein sequence ID" value="KPN29303.1"/>
    <property type="molecule type" value="Genomic_DNA"/>
</dbReference>
<dbReference type="InterPro" id="IPR025110">
    <property type="entry name" value="AMP-bd_C"/>
</dbReference>
<keyword evidence="6" id="KW-1185">Reference proteome</keyword>
<protein>
    <submittedName>
        <fullName evidence="5">3-hydroxypropionyl-coenzyme A synthetase</fullName>
        <ecNumber evidence="5">6.2.1.36</ecNumber>
    </submittedName>
</protein>
<gene>
    <name evidence="5" type="ORF">SY89_00016</name>
</gene>